<dbReference type="GO" id="GO:0005634">
    <property type="term" value="C:nucleus"/>
    <property type="evidence" value="ECO:0007669"/>
    <property type="project" value="TreeGrafter"/>
</dbReference>
<dbReference type="InterPro" id="IPR047213">
    <property type="entry name" value="TPP_PYR_PDC_IPDC-like"/>
</dbReference>
<sequence length="1196" mass="132622">MESHRIPLGGYIFQRIRGLGIKSVFGCPGDYNLNLLDHLYPVEGLKWIGTCNELNAAYAADGYARTRGLPGVLVTTYGVGELSAINGIGGARSEYVPIIHIVGTTSRLAQDKRVMIHHTCGDEGWDHRTLEKVSSHLSAASVSLDNDETFTEDVDRVIEECFRTRLPVYLRVPADTPDILVDSRRLQQPLDLGIRSPAGEEAEDVVVQKIIAHIEQAKRPCLLVDMLTQRFGLTGVVSEILDTTKLPVFVTPLAKSMVDETRDNFQGVYQGIITPFKQVKADFESADLTIHVGRFPSDSNCGGFTQKFGGDVIGLHPHYVSVGKEKFDGVSFVGVMQKLSLRLASRSLNNAQTSWCKSTKPTVASAELEKLQGQLTQAHIWKIFNQILRPGDSVIAEVGTSQFATVGMSLPRDCQYFTQMFYSCIGFTVGATLGTLVAREEMQKPGRVFLFVGDGSLQMTVQEISTMVRNGYRPIIIVINNEGYTVERVIHGPAKIHNDIAPWDHQVMLSFFGGRGKSRSYSARTYADLRQVLSHPDFQEGKQIQMLECHLHKYDSPANLLEVVDTATAVAAKTQKFFDQKAGRTRLELDDRLLALLESRVEQNHFGDSTPSFDLSATMQTDLMPPPSGSRVDSPPNYHLNHDLGSINAQQGGTSVMMTDHSFWSSIMSPGQHVAHPDQFLENTHFSNGGVPGNLSDLSMELDMPQAGSSMSSQDESLTALQSSLLPANSPASSISETNIPYDDLLQLYFEKIQPFLPMFHRPNFEQEFRGKIDKLSLSTSSTSRESAFVLNAMFALSARFSSADAFSDRGRTTRGEPFARRAEHLLENHNSSAIGQSSLRILQGCILLACYRLSSGITSRAWVLTGLCSRMAYELGLHELDRELISGDVSSPQYVLEWVEREEKRRAWWCCYELDHLASTLTCRPYGLDRQRTDILLPVSDKDWYAGVPVASASLTQDPLMAWQSLVDCPNQSLRAWYLVNLHLVRLGHELRELDTARAQKDVQDYKLAVKYFSLALPPSFDICSGLTNVGSDFGWVISTHIMLQSCLLATTRHEMAMEINSPASNASSPAMIEKLRDSGHSQTNEILSAIRAWSPKSMPFSPFLACAIVGPHAIHVENCLSGSSQNPNTSNDDFEMMKLCLKRHAWYWELGELLLDIVQICSKRRVSELATLSVTEKETLKRVPLLAPSPIPGG</sequence>
<dbReference type="VEuPathDB" id="FungiDB:PV10_04695"/>
<evidence type="ECO:0000256" key="9">
    <source>
        <dbReference type="ARBA" id="ARBA00023052"/>
    </source>
</evidence>
<dbReference type="AlphaFoldDB" id="A0A0D1ZI07"/>
<dbReference type="InterPro" id="IPR012000">
    <property type="entry name" value="Thiamin_PyroP_enz_cen_dom"/>
</dbReference>
<dbReference type="PANTHER" id="PTHR43452">
    <property type="entry name" value="PYRUVATE DECARBOXYLASE"/>
    <property type="match status" value="1"/>
</dbReference>
<dbReference type="InterPro" id="IPR011766">
    <property type="entry name" value="TPP_enzyme_TPP-bd"/>
</dbReference>
<dbReference type="InterPro" id="IPR007219">
    <property type="entry name" value="XnlR_reg_dom"/>
</dbReference>
<evidence type="ECO:0000256" key="8">
    <source>
        <dbReference type="ARBA" id="ARBA00022842"/>
    </source>
</evidence>
<dbReference type="GeneID" id="27322540"/>
<dbReference type="SUPFAM" id="SSF52467">
    <property type="entry name" value="DHS-like NAD/FAD-binding domain"/>
    <property type="match status" value="1"/>
</dbReference>
<evidence type="ECO:0000313" key="14">
    <source>
        <dbReference type="Proteomes" id="UP000054302"/>
    </source>
</evidence>
<comment type="cofactor">
    <cofactor evidence="2">
        <name>thiamine diphosphate</name>
        <dbReference type="ChEBI" id="CHEBI:58937"/>
    </cofactor>
</comment>
<evidence type="ECO:0000256" key="4">
    <source>
        <dbReference type="ARBA" id="ARBA00013202"/>
    </source>
</evidence>
<dbReference type="InterPro" id="IPR012110">
    <property type="entry name" value="PDC/IPDC-like"/>
</dbReference>
<dbReference type="InterPro" id="IPR047214">
    <property type="entry name" value="TPP_PDC_IPDC"/>
</dbReference>
<dbReference type="Proteomes" id="UP000054302">
    <property type="component" value="Unassembled WGS sequence"/>
</dbReference>
<dbReference type="CDD" id="cd07038">
    <property type="entry name" value="TPP_PYR_PDC_IPDC_like"/>
    <property type="match status" value="1"/>
</dbReference>
<dbReference type="GO" id="GO:0000287">
    <property type="term" value="F:magnesium ion binding"/>
    <property type="evidence" value="ECO:0007669"/>
    <property type="project" value="InterPro"/>
</dbReference>
<organism evidence="13 14">
    <name type="scientific">Exophiala mesophila</name>
    <name type="common">Black yeast-like fungus</name>
    <dbReference type="NCBI Taxonomy" id="212818"/>
    <lineage>
        <taxon>Eukaryota</taxon>
        <taxon>Fungi</taxon>
        <taxon>Dikarya</taxon>
        <taxon>Ascomycota</taxon>
        <taxon>Pezizomycotina</taxon>
        <taxon>Eurotiomycetes</taxon>
        <taxon>Chaetothyriomycetidae</taxon>
        <taxon>Chaetothyriales</taxon>
        <taxon>Herpotrichiellaceae</taxon>
        <taxon>Exophiala</taxon>
    </lineage>
</organism>
<dbReference type="RefSeq" id="XP_016225058.1">
    <property type="nucleotide sequence ID" value="XM_016369270.1"/>
</dbReference>
<dbReference type="CDD" id="cd02005">
    <property type="entry name" value="TPP_PDC_IPDC"/>
    <property type="match status" value="1"/>
</dbReference>
<evidence type="ECO:0000313" key="13">
    <source>
        <dbReference type="EMBL" id="KIV93484.1"/>
    </source>
</evidence>
<keyword evidence="14" id="KW-1185">Reference proteome</keyword>
<dbReference type="STRING" id="212818.A0A0D1ZI07"/>
<keyword evidence="7" id="KW-0210">Decarboxylase</keyword>
<dbReference type="SUPFAM" id="SSF52518">
    <property type="entry name" value="Thiamin diphosphate-binding fold (THDP-binding)"/>
    <property type="match status" value="2"/>
</dbReference>
<keyword evidence="9" id="KW-0786">Thiamine pyrophosphate</keyword>
<dbReference type="GO" id="GO:0030976">
    <property type="term" value="F:thiamine pyrophosphate binding"/>
    <property type="evidence" value="ECO:0007669"/>
    <property type="project" value="InterPro"/>
</dbReference>
<accession>A0A0D1ZI07</accession>
<dbReference type="GO" id="GO:0003677">
    <property type="term" value="F:DNA binding"/>
    <property type="evidence" value="ECO:0007669"/>
    <property type="project" value="InterPro"/>
</dbReference>
<evidence type="ECO:0000256" key="6">
    <source>
        <dbReference type="ARBA" id="ARBA00022723"/>
    </source>
</evidence>
<evidence type="ECO:0000256" key="7">
    <source>
        <dbReference type="ARBA" id="ARBA00022793"/>
    </source>
</evidence>
<evidence type="ECO:0000256" key="5">
    <source>
        <dbReference type="ARBA" id="ARBA00014422"/>
    </source>
</evidence>
<dbReference type="InterPro" id="IPR029035">
    <property type="entry name" value="DHS-like_NAD/FAD-binding_dom"/>
</dbReference>
<comment type="catalytic activity">
    <reaction evidence="1">
        <text>a 2-oxocarboxylate + H(+) = an aldehyde + CO2</text>
        <dbReference type="Rhea" id="RHEA:11628"/>
        <dbReference type="ChEBI" id="CHEBI:15378"/>
        <dbReference type="ChEBI" id="CHEBI:16526"/>
        <dbReference type="ChEBI" id="CHEBI:17478"/>
        <dbReference type="ChEBI" id="CHEBI:35179"/>
        <dbReference type="EC" id="4.1.1.1"/>
    </reaction>
</comment>
<dbReference type="HOGENOM" id="CLU_271266_0_0_1"/>
<protein>
    <recommendedName>
        <fullName evidence="5">Pyruvate decarboxylase</fullName>
        <ecNumber evidence="4">4.1.1.1</ecNumber>
    </recommendedName>
</protein>
<dbReference type="PANTHER" id="PTHR43452:SF3">
    <property type="entry name" value="TRANSAMINATED AMINO ACID DECARBOXYLASE"/>
    <property type="match status" value="1"/>
</dbReference>
<dbReference type="Gene3D" id="3.40.50.970">
    <property type="match status" value="2"/>
</dbReference>
<evidence type="ECO:0000256" key="10">
    <source>
        <dbReference type="ARBA" id="ARBA00023239"/>
    </source>
</evidence>
<dbReference type="FunFam" id="3.40.50.970:FF:000019">
    <property type="entry name" value="Pyruvate decarboxylase isozyme"/>
    <property type="match status" value="1"/>
</dbReference>
<dbReference type="Pfam" id="PF02776">
    <property type="entry name" value="TPP_enzyme_N"/>
    <property type="match status" value="1"/>
</dbReference>
<dbReference type="FunFam" id="3.40.50.970:FF:000024">
    <property type="entry name" value="Pyruvate decarboxylase isozyme"/>
    <property type="match status" value="1"/>
</dbReference>
<dbReference type="GO" id="GO:0000949">
    <property type="term" value="P:aromatic amino acid family catabolic process to alcohol via Ehrlich pathway"/>
    <property type="evidence" value="ECO:0007669"/>
    <property type="project" value="TreeGrafter"/>
</dbReference>
<dbReference type="InterPro" id="IPR029061">
    <property type="entry name" value="THDP-binding"/>
</dbReference>
<evidence type="ECO:0000259" key="12">
    <source>
        <dbReference type="SMART" id="SM00906"/>
    </source>
</evidence>
<keyword evidence="8" id="KW-0460">Magnesium</keyword>
<gene>
    <name evidence="13" type="ORF">PV10_04695</name>
</gene>
<dbReference type="InterPro" id="IPR012001">
    <property type="entry name" value="Thiamin_PyroP_enz_TPP-bd_dom"/>
</dbReference>
<keyword evidence="6" id="KW-0479">Metal-binding</keyword>
<dbReference type="SMART" id="SM00906">
    <property type="entry name" value="Fungal_trans"/>
    <property type="match status" value="1"/>
</dbReference>
<keyword evidence="11" id="KW-0539">Nucleus</keyword>
<evidence type="ECO:0000256" key="3">
    <source>
        <dbReference type="ARBA" id="ARBA00007812"/>
    </source>
</evidence>
<feature type="domain" description="Xylanolytic transcriptional activator regulatory" evidence="12">
    <location>
        <begin position="862"/>
        <end position="945"/>
    </location>
</feature>
<dbReference type="Pfam" id="PF02775">
    <property type="entry name" value="TPP_enzyme_C"/>
    <property type="match status" value="1"/>
</dbReference>
<keyword evidence="10" id="KW-0456">Lyase</keyword>
<dbReference type="EMBL" id="KN847522">
    <property type="protein sequence ID" value="KIV93484.1"/>
    <property type="molecule type" value="Genomic_DNA"/>
</dbReference>
<proteinExistence type="inferred from homology"/>
<dbReference type="Gene3D" id="3.40.50.1220">
    <property type="entry name" value="TPP-binding domain"/>
    <property type="match status" value="1"/>
</dbReference>
<reference evidence="13 14" key="1">
    <citation type="submission" date="2015-01" db="EMBL/GenBank/DDBJ databases">
        <title>The Genome Sequence of Exophiala mesophila CBS40295.</title>
        <authorList>
            <consortium name="The Broad Institute Genomics Platform"/>
            <person name="Cuomo C."/>
            <person name="de Hoog S."/>
            <person name="Gorbushina A."/>
            <person name="Stielow B."/>
            <person name="Teixiera M."/>
            <person name="Abouelleil A."/>
            <person name="Chapman S.B."/>
            <person name="Priest M."/>
            <person name="Young S.K."/>
            <person name="Wortman J."/>
            <person name="Nusbaum C."/>
            <person name="Birren B."/>
        </authorList>
    </citation>
    <scope>NUCLEOTIDE SEQUENCE [LARGE SCALE GENOMIC DNA]</scope>
    <source>
        <strain evidence="13 14">CBS 40295</strain>
    </source>
</reference>
<evidence type="ECO:0000256" key="1">
    <source>
        <dbReference type="ARBA" id="ARBA00001041"/>
    </source>
</evidence>
<comment type="similarity">
    <text evidence="3">Belongs to the TPP enzyme family.</text>
</comment>
<dbReference type="Pfam" id="PF00205">
    <property type="entry name" value="TPP_enzyme_M"/>
    <property type="match status" value="1"/>
</dbReference>
<evidence type="ECO:0000256" key="2">
    <source>
        <dbReference type="ARBA" id="ARBA00001964"/>
    </source>
</evidence>
<dbReference type="EC" id="4.1.1.1" evidence="4"/>
<dbReference type="OrthoDB" id="3862662at2759"/>
<dbReference type="GO" id="GO:0008270">
    <property type="term" value="F:zinc ion binding"/>
    <property type="evidence" value="ECO:0007669"/>
    <property type="project" value="InterPro"/>
</dbReference>
<dbReference type="Pfam" id="PF04082">
    <property type="entry name" value="Fungal_trans"/>
    <property type="match status" value="1"/>
</dbReference>
<dbReference type="GO" id="GO:0006351">
    <property type="term" value="P:DNA-templated transcription"/>
    <property type="evidence" value="ECO:0007669"/>
    <property type="project" value="InterPro"/>
</dbReference>
<dbReference type="GO" id="GO:0005829">
    <property type="term" value="C:cytosol"/>
    <property type="evidence" value="ECO:0007669"/>
    <property type="project" value="TreeGrafter"/>
</dbReference>
<dbReference type="GO" id="GO:0004737">
    <property type="term" value="F:pyruvate decarboxylase activity"/>
    <property type="evidence" value="ECO:0007669"/>
    <property type="project" value="UniProtKB-EC"/>
</dbReference>
<dbReference type="CDD" id="cd12148">
    <property type="entry name" value="fungal_TF_MHR"/>
    <property type="match status" value="1"/>
</dbReference>
<name>A0A0D1ZI07_EXOME</name>
<evidence type="ECO:0000256" key="11">
    <source>
        <dbReference type="ARBA" id="ARBA00023242"/>
    </source>
</evidence>